<reference evidence="2 3" key="1">
    <citation type="submission" date="2018-01" db="EMBL/GenBank/DDBJ databases">
        <title>Co-occurrence of chitin degradation, pigmentation and bioactivity in marine Pseudoalteromonas.</title>
        <authorList>
            <person name="Paulsen S."/>
            <person name="Gram L."/>
            <person name="Machado H."/>
        </authorList>
    </citation>
    <scope>NUCLEOTIDE SEQUENCE [LARGE SCALE GENOMIC DNA]</scope>
    <source>
        <strain evidence="2 3">S1946</strain>
    </source>
</reference>
<evidence type="ECO:0000313" key="2">
    <source>
        <dbReference type="EMBL" id="RZM79910.1"/>
    </source>
</evidence>
<dbReference type="EMBL" id="PPUZ01000037">
    <property type="protein sequence ID" value="RZM79910.1"/>
    <property type="molecule type" value="Genomic_DNA"/>
</dbReference>
<dbReference type="RefSeq" id="WP_130245430.1">
    <property type="nucleotide sequence ID" value="NZ_PPUZ01000037.1"/>
</dbReference>
<feature type="domain" description="HTH cro/C1-type" evidence="1">
    <location>
        <begin position="23"/>
        <end position="77"/>
    </location>
</feature>
<dbReference type="InterPro" id="IPR010982">
    <property type="entry name" value="Lambda_DNA-bd_dom_sf"/>
</dbReference>
<dbReference type="AlphaFoldDB" id="A0A4Q7E9K8"/>
<evidence type="ECO:0000259" key="1">
    <source>
        <dbReference type="PROSITE" id="PS50943"/>
    </source>
</evidence>
<dbReference type="SMART" id="SM00530">
    <property type="entry name" value="HTH_XRE"/>
    <property type="match status" value="1"/>
</dbReference>
<evidence type="ECO:0000313" key="3">
    <source>
        <dbReference type="Proteomes" id="UP000292345"/>
    </source>
</evidence>
<dbReference type="GO" id="GO:0003677">
    <property type="term" value="F:DNA binding"/>
    <property type="evidence" value="ECO:0007669"/>
    <property type="project" value="InterPro"/>
</dbReference>
<dbReference type="CDD" id="cd00093">
    <property type="entry name" value="HTH_XRE"/>
    <property type="match status" value="1"/>
</dbReference>
<dbReference type="Proteomes" id="UP000292345">
    <property type="component" value="Unassembled WGS sequence"/>
</dbReference>
<protein>
    <submittedName>
        <fullName evidence="2">XRE family transcriptional regulator</fullName>
    </submittedName>
</protein>
<comment type="caution">
    <text evidence="2">The sequence shown here is derived from an EMBL/GenBank/DDBJ whole genome shotgun (WGS) entry which is preliminary data.</text>
</comment>
<dbReference type="Gene3D" id="1.10.260.40">
    <property type="entry name" value="lambda repressor-like DNA-binding domains"/>
    <property type="match status" value="1"/>
</dbReference>
<name>A0A4Q7E9K8_9GAMM</name>
<accession>A0A4Q7E9K8</accession>
<dbReference type="SUPFAM" id="SSF47413">
    <property type="entry name" value="lambda repressor-like DNA-binding domains"/>
    <property type="match status" value="1"/>
</dbReference>
<gene>
    <name evidence="2" type="ORF">C3B51_14035</name>
</gene>
<organism evidence="2 3">
    <name type="scientific">Pseudoalteromonas rubra</name>
    <dbReference type="NCBI Taxonomy" id="43658"/>
    <lineage>
        <taxon>Bacteria</taxon>
        <taxon>Pseudomonadati</taxon>
        <taxon>Pseudomonadota</taxon>
        <taxon>Gammaproteobacteria</taxon>
        <taxon>Alteromonadales</taxon>
        <taxon>Pseudoalteromonadaceae</taxon>
        <taxon>Pseudoalteromonas</taxon>
    </lineage>
</organism>
<dbReference type="PROSITE" id="PS50943">
    <property type="entry name" value="HTH_CROC1"/>
    <property type="match status" value="1"/>
</dbReference>
<sequence>MKNNNASRTRKVENFRLQVQRSIRLIRQELGLSQEELARKLGINQATISNYESGKTEMTISQMFEFYLVCGKDLSISNIKNILSDDSKDLTPENKDSGE</sequence>
<dbReference type="InterPro" id="IPR001387">
    <property type="entry name" value="Cro/C1-type_HTH"/>
</dbReference>
<dbReference type="Pfam" id="PF01381">
    <property type="entry name" value="HTH_3"/>
    <property type="match status" value="1"/>
</dbReference>
<proteinExistence type="predicted"/>